<feature type="compositionally biased region" description="Basic residues" evidence="1">
    <location>
        <begin position="1"/>
        <end position="11"/>
    </location>
</feature>
<name>A0A5A7P9J6_STRAF</name>
<reference evidence="3" key="1">
    <citation type="journal article" date="2019" name="Curr. Biol.">
        <title>Genome Sequence of Striga asiatica Provides Insight into the Evolution of Plant Parasitism.</title>
        <authorList>
            <person name="Yoshida S."/>
            <person name="Kim S."/>
            <person name="Wafula E.K."/>
            <person name="Tanskanen J."/>
            <person name="Kim Y.M."/>
            <person name="Honaas L."/>
            <person name="Yang Z."/>
            <person name="Spallek T."/>
            <person name="Conn C.E."/>
            <person name="Ichihashi Y."/>
            <person name="Cheong K."/>
            <person name="Cui S."/>
            <person name="Der J.P."/>
            <person name="Gundlach H."/>
            <person name="Jiao Y."/>
            <person name="Hori C."/>
            <person name="Ishida J.K."/>
            <person name="Kasahara H."/>
            <person name="Kiba T."/>
            <person name="Kim M.S."/>
            <person name="Koo N."/>
            <person name="Laohavisit A."/>
            <person name="Lee Y.H."/>
            <person name="Lumba S."/>
            <person name="McCourt P."/>
            <person name="Mortimer J.C."/>
            <person name="Mutuku J.M."/>
            <person name="Nomura T."/>
            <person name="Sasaki-Sekimoto Y."/>
            <person name="Seto Y."/>
            <person name="Wang Y."/>
            <person name="Wakatake T."/>
            <person name="Sakakibara H."/>
            <person name="Demura T."/>
            <person name="Yamaguchi S."/>
            <person name="Yoneyama K."/>
            <person name="Manabe R.I."/>
            <person name="Nelson D.C."/>
            <person name="Schulman A.H."/>
            <person name="Timko M.P."/>
            <person name="dePamphilis C.W."/>
            <person name="Choi D."/>
            <person name="Shirasu K."/>
        </authorList>
    </citation>
    <scope>NUCLEOTIDE SEQUENCE [LARGE SCALE GENOMIC DNA]</scope>
    <source>
        <strain evidence="3">cv. UVA1</strain>
    </source>
</reference>
<evidence type="ECO:0000313" key="2">
    <source>
        <dbReference type="EMBL" id="GER29254.1"/>
    </source>
</evidence>
<keyword evidence="3" id="KW-1185">Reference proteome</keyword>
<accession>A0A5A7P9J6</accession>
<protein>
    <submittedName>
        <fullName evidence="2">G/U mismatch-specific uracil-DNA glycosylase</fullName>
    </submittedName>
</protein>
<feature type="region of interest" description="Disordered" evidence="1">
    <location>
        <begin position="1"/>
        <end position="21"/>
    </location>
</feature>
<gene>
    <name evidence="2" type="ORF">STAS_05099</name>
</gene>
<dbReference type="EMBL" id="BKCP01003447">
    <property type="protein sequence ID" value="GER29254.1"/>
    <property type="molecule type" value="Genomic_DNA"/>
</dbReference>
<organism evidence="2 3">
    <name type="scientific">Striga asiatica</name>
    <name type="common">Asiatic witchweed</name>
    <name type="synonym">Buchnera asiatica</name>
    <dbReference type="NCBI Taxonomy" id="4170"/>
    <lineage>
        <taxon>Eukaryota</taxon>
        <taxon>Viridiplantae</taxon>
        <taxon>Streptophyta</taxon>
        <taxon>Embryophyta</taxon>
        <taxon>Tracheophyta</taxon>
        <taxon>Spermatophyta</taxon>
        <taxon>Magnoliopsida</taxon>
        <taxon>eudicotyledons</taxon>
        <taxon>Gunneridae</taxon>
        <taxon>Pentapetalae</taxon>
        <taxon>asterids</taxon>
        <taxon>lamiids</taxon>
        <taxon>Lamiales</taxon>
        <taxon>Orobanchaceae</taxon>
        <taxon>Buchnereae</taxon>
        <taxon>Striga</taxon>
    </lineage>
</organism>
<evidence type="ECO:0000256" key="1">
    <source>
        <dbReference type="SAM" id="MobiDB-lite"/>
    </source>
</evidence>
<evidence type="ECO:0000313" key="3">
    <source>
        <dbReference type="Proteomes" id="UP000325081"/>
    </source>
</evidence>
<sequence>VKVKQSKKNLKNKNLCPTRGPNGSVPTFDEFALREIYDGLSDDLRVRVGQHFWDLDSRYLDGLTDGKKEVEHCKFLVGVYYKHGYGLGFMFAAYLDVVCTAKQNIANWIPAFILVPGAEVTQAMVTQHIHTALVKVRLYRVTRGTLGGRYIVRELLFVVSDVGVPQVDVGVPQVLLRNVRLAGDHPPANTCGTPTSLTTNRSSLTMYLPPRVPLVTRYKRTFTRAV</sequence>
<comment type="caution">
    <text evidence="2">The sequence shown here is derived from an EMBL/GenBank/DDBJ whole genome shotgun (WGS) entry which is preliminary data.</text>
</comment>
<dbReference type="Proteomes" id="UP000325081">
    <property type="component" value="Unassembled WGS sequence"/>
</dbReference>
<feature type="non-terminal residue" evidence="2">
    <location>
        <position position="1"/>
    </location>
</feature>
<feature type="non-terminal residue" evidence="2">
    <location>
        <position position="226"/>
    </location>
</feature>
<proteinExistence type="predicted"/>
<dbReference type="AlphaFoldDB" id="A0A5A7P9J6"/>